<accession>A0A1F7KFB3</accession>
<organism evidence="2 3">
    <name type="scientific">Candidatus Roizmanbacteria bacterium RIFOXYA1_FULL_41_12</name>
    <dbReference type="NCBI Taxonomy" id="1802082"/>
    <lineage>
        <taxon>Bacteria</taxon>
        <taxon>Candidatus Roizmaniibacteriota</taxon>
    </lineage>
</organism>
<dbReference type="InterPro" id="IPR006141">
    <property type="entry name" value="Intein_N"/>
</dbReference>
<evidence type="ECO:0000259" key="1">
    <source>
        <dbReference type="SMART" id="SM00306"/>
    </source>
</evidence>
<protein>
    <recommendedName>
        <fullName evidence="1">Hint domain-containing protein</fullName>
    </recommendedName>
</protein>
<dbReference type="PROSITE" id="PS50818">
    <property type="entry name" value="INTEIN_C_TER"/>
    <property type="match status" value="1"/>
</dbReference>
<dbReference type="Pfam" id="PF07591">
    <property type="entry name" value="PT-HINT"/>
    <property type="match status" value="1"/>
</dbReference>
<dbReference type="InterPro" id="IPR030934">
    <property type="entry name" value="Intein_C"/>
</dbReference>
<dbReference type="InterPro" id="IPR036844">
    <property type="entry name" value="Hint_dom_sf"/>
</dbReference>
<dbReference type="PROSITE" id="PS50817">
    <property type="entry name" value="INTEIN_N_TER"/>
    <property type="match status" value="1"/>
</dbReference>
<evidence type="ECO:0000313" key="3">
    <source>
        <dbReference type="Proteomes" id="UP000178450"/>
    </source>
</evidence>
<feature type="domain" description="Hint" evidence="1">
    <location>
        <begin position="47"/>
        <end position="140"/>
    </location>
</feature>
<evidence type="ECO:0000313" key="2">
    <source>
        <dbReference type="EMBL" id="OGK66545.1"/>
    </source>
</evidence>
<dbReference type="SMART" id="SM00306">
    <property type="entry name" value="HintN"/>
    <property type="match status" value="1"/>
</dbReference>
<reference evidence="2 3" key="1">
    <citation type="journal article" date="2016" name="Nat. Commun.">
        <title>Thousands of microbial genomes shed light on interconnected biogeochemical processes in an aquifer system.</title>
        <authorList>
            <person name="Anantharaman K."/>
            <person name="Brown C.T."/>
            <person name="Hug L.A."/>
            <person name="Sharon I."/>
            <person name="Castelle C.J."/>
            <person name="Probst A.J."/>
            <person name="Thomas B.C."/>
            <person name="Singh A."/>
            <person name="Wilkins M.J."/>
            <person name="Karaoz U."/>
            <person name="Brodie E.L."/>
            <person name="Williams K.H."/>
            <person name="Hubbard S.S."/>
            <person name="Banfield J.F."/>
        </authorList>
    </citation>
    <scope>NUCLEOTIDE SEQUENCE [LARGE SCALE GENOMIC DNA]</scope>
</reference>
<dbReference type="EMBL" id="MGBG01000006">
    <property type="protein sequence ID" value="OGK66545.1"/>
    <property type="molecule type" value="Genomic_DNA"/>
</dbReference>
<dbReference type="Proteomes" id="UP000178450">
    <property type="component" value="Unassembled WGS sequence"/>
</dbReference>
<sequence>MKNKYSQPKITKKKLRLNFMSRNNRFYDSYDLLLNNSGVLLAQSGCGGCFLQDTLIATPGKNRKINHFQPGDTVLSYNFKKHNLTKNKVVEVLKHQSNDGYYYLINKKIKVTGNHPMFTNNQTWKRVDQLTLSDTLLNENGEPEEIKQIEKRKGGLVIYNLHLQNQEHNYFANGVLAHNAAIDSK</sequence>
<dbReference type="NCBIfam" id="TIGR01443">
    <property type="entry name" value="intein_Cterm"/>
    <property type="match status" value="1"/>
</dbReference>
<dbReference type="InterPro" id="IPR003587">
    <property type="entry name" value="Hint_dom_N"/>
</dbReference>
<dbReference type="SUPFAM" id="SSF51294">
    <property type="entry name" value="Hedgehog/intein (Hint) domain"/>
    <property type="match status" value="1"/>
</dbReference>
<proteinExistence type="predicted"/>
<name>A0A1F7KFB3_9BACT</name>
<comment type="caution">
    <text evidence="2">The sequence shown here is derived from an EMBL/GenBank/DDBJ whole genome shotgun (WGS) entry which is preliminary data.</text>
</comment>
<dbReference type="CDD" id="cd00081">
    <property type="entry name" value="Hint"/>
    <property type="match status" value="1"/>
</dbReference>
<dbReference type="GO" id="GO:0016539">
    <property type="term" value="P:intein-mediated protein splicing"/>
    <property type="evidence" value="ECO:0007669"/>
    <property type="project" value="InterPro"/>
</dbReference>
<dbReference type="Gene3D" id="2.170.16.10">
    <property type="entry name" value="Hedgehog/Intein (Hint) domain"/>
    <property type="match status" value="1"/>
</dbReference>
<gene>
    <name evidence="2" type="ORF">A2209_00915</name>
</gene>
<dbReference type="AlphaFoldDB" id="A0A1F7KFB3"/>